<keyword evidence="3" id="KW-1185">Reference proteome</keyword>
<feature type="compositionally biased region" description="Basic residues" evidence="1">
    <location>
        <begin position="111"/>
        <end position="128"/>
    </location>
</feature>
<feature type="region of interest" description="Disordered" evidence="1">
    <location>
        <begin position="1"/>
        <end position="20"/>
    </location>
</feature>
<accession>A0A2R6WCL6</accession>
<sequence length="311" mass="34548">MSGRRSSDGEGFSESGDLRGGERQLSLQMRHLLLQHGDGAHAPVHGILHSRIGLVRQRVDAVLAVRRRQLVQHLGHIGHPEHLVHVSELLRLIRRKVWRKQTLRCALPPKHPARRARGRPRRRRHRHSQPSVGMHGSHSAPSRSPSPSIFSLLPGSKLSPSRPPLPSPHDLRRCSSSTRTTRASVDFAQISLCQLAGLERAGWPRGERGGGIRRFRVLFYRRDLSTAGSGGEQFHALAEQEQERERARARANDGDLLAPGRESESQSASAGPSRATGNVRDHEALRHRCAPDPSRRPQEMGRSPGVIVCEL</sequence>
<feature type="region of interest" description="Disordered" evidence="1">
    <location>
        <begin position="227"/>
        <end position="311"/>
    </location>
</feature>
<protein>
    <submittedName>
        <fullName evidence="2">Uncharacterized protein</fullName>
    </submittedName>
</protein>
<evidence type="ECO:0000313" key="3">
    <source>
        <dbReference type="Proteomes" id="UP000244005"/>
    </source>
</evidence>
<dbReference type="Proteomes" id="UP000244005">
    <property type="component" value="Unassembled WGS sequence"/>
</dbReference>
<dbReference type="AlphaFoldDB" id="A0A2R6WCL6"/>
<feature type="compositionally biased region" description="Basic and acidic residues" evidence="1">
    <location>
        <begin position="279"/>
        <end position="299"/>
    </location>
</feature>
<feature type="compositionally biased region" description="Basic and acidic residues" evidence="1">
    <location>
        <begin position="241"/>
        <end position="253"/>
    </location>
</feature>
<feature type="compositionally biased region" description="Low complexity" evidence="1">
    <location>
        <begin position="137"/>
        <end position="160"/>
    </location>
</feature>
<proteinExistence type="predicted"/>
<dbReference type="OrthoDB" id="2004707at2759"/>
<evidence type="ECO:0000256" key="1">
    <source>
        <dbReference type="SAM" id="MobiDB-lite"/>
    </source>
</evidence>
<name>A0A2R6WCL6_MARPO</name>
<evidence type="ECO:0000313" key="2">
    <source>
        <dbReference type="EMBL" id="PTQ31596.1"/>
    </source>
</evidence>
<feature type="region of interest" description="Disordered" evidence="1">
    <location>
        <begin position="104"/>
        <end position="180"/>
    </location>
</feature>
<dbReference type="EMBL" id="KZ772781">
    <property type="protein sequence ID" value="PTQ31596.1"/>
    <property type="molecule type" value="Genomic_DNA"/>
</dbReference>
<gene>
    <name evidence="2" type="ORF">MARPO_0109s0027</name>
</gene>
<organism evidence="2 3">
    <name type="scientific">Marchantia polymorpha</name>
    <name type="common">Common liverwort</name>
    <name type="synonym">Marchantia aquatica</name>
    <dbReference type="NCBI Taxonomy" id="3197"/>
    <lineage>
        <taxon>Eukaryota</taxon>
        <taxon>Viridiplantae</taxon>
        <taxon>Streptophyta</taxon>
        <taxon>Embryophyta</taxon>
        <taxon>Marchantiophyta</taxon>
        <taxon>Marchantiopsida</taxon>
        <taxon>Marchantiidae</taxon>
        <taxon>Marchantiales</taxon>
        <taxon>Marchantiaceae</taxon>
        <taxon>Marchantia</taxon>
    </lineage>
</organism>
<reference evidence="3" key="1">
    <citation type="journal article" date="2017" name="Cell">
        <title>Insights into land plant evolution garnered from the Marchantia polymorpha genome.</title>
        <authorList>
            <person name="Bowman J.L."/>
            <person name="Kohchi T."/>
            <person name="Yamato K.T."/>
            <person name="Jenkins J."/>
            <person name="Shu S."/>
            <person name="Ishizaki K."/>
            <person name="Yamaoka S."/>
            <person name="Nishihama R."/>
            <person name="Nakamura Y."/>
            <person name="Berger F."/>
            <person name="Adam C."/>
            <person name="Aki S.S."/>
            <person name="Althoff F."/>
            <person name="Araki T."/>
            <person name="Arteaga-Vazquez M.A."/>
            <person name="Balasubrmanian S."/>
            <person name="Barry K."/>
            <person name="Bauer D."/>
            <person name="Boehm C.R."/>
            <person name="Briginshaw L."/>
            <person name="Caballero-Perez J."/>
            <person name="Catarino B."/>
            <person name="Chen F."/>
            <person name="Chiyoda S."/>
            <person name="Chovatia M."/>
            <person name="Davies K.M."/>
            <person name="Delmans M."/>
            <person name="Demura T."/>
            <person name="Dierschke T."/>
            <person name="Dolan L."/>
            <person name="Dorantes-Acosta A.E."/>
            <person name="Eklund D.M."/>
            <person name="Florent S.N."/>
            <person name="Flores-Sandoval E."/>
            <person name="Fujiyama A."/>
            <person name="Fukuzawa H."/>
            <person name="Galik B."/>
            <person name="Grimanelli D."/>
            <person name="Grimwood J."/>
            <person name="Grossniklaus U."/>
            <person name="Hamada T."/>
            <person name="Haseloff J."/>
            <person name="Hetherington A.J."/>
            <person name="Higo A."/>
            <person name="Hirakawa Y."/>
            <person name="Hundley H.N."/>
            <person name="Ikeda Y."/>
            <person name="Inoue K."/>
            <person name="Inoue S.I."/>
            <person name="Ishida S."/>
            <person name="Jia Q."/>
            <person name="Kakita M."/>
            <person name="Kanazawa T."/>
            <person name="Kawai Y."/>
            <person name="Kawashima T."/>
            <person name="Kennedy M."/>
            <person name="Kinose K."/>
            <person name="Kinoshita T."/>
            <person name="Kohara Y."/>
            <person name="Koide E."/>
            <person name="Komatsu K."/>
            <person name="Kopischke S."/>
            <person name="Kubo M."/>
            <person name="Kyozuka J."/>
            <person name="Lagercrantz U."/>
            <person name="Lin S.S."/>
            <person name="Lindquist E."/>
            <person name="Lipzen A.M."/>
            <person name="Lu C.W."/>
            <person name="De Luna E."/>
            <person name="Martienssen R.A."/>
            <person name="Minamino N."/>
            <person name="Mizutani M."/>
            <person name="Mizutani M."/>
            <person name="Mochizuki N."/>
            <person name="Monte I."/>
            <person name="Mosher R."/>
            <person name="Nagasaki H."/>
            <person name="Nakagami H."/>
            <person name="Naramoto S."/>
            <person name="Nishitani K."/>
            <person name="Ohtani M."/>
            <person name="Okamoto T."/>
            <person name="Okumura M."/>
            <person name="Phillips J."/>
            <person name="Pollak B."/>
            <person name="Reinders A."/>
            <person name="Rovekamp M."/>
            <person name="Sano R."/>
            <person name="Sawa S."/>
            <person name="Schmid M.W."/>
            <person name="Shirakawa M."/>
            <person name="Solano R."/>
            <person name="Spunde A."/>
            <person name="Suetsugu N."/>
            <person name="Sugano S."/>
            <person name="Sugiyama A."/>
            <person name="Sun R."/>
            <person name="Suzuki Y."/>
            <person name="Takenaka M."/>
            <person name="Takezawa D."/>
            <person name="Tomogane H."/>
            <person name="Tsuzuki M."/>
            <person name="Ueda T."/>
            <person name="Umeda M."/>
            <person name="Ward J.M."/>
            <person name="Watanabe Y."/>
            <person name="Yazaki K."/>
            <person name="Yokoyama R."/>
            <person name="Yoshitake Y."/>
            <person name="Yotsui I."/>
            <person name="Zachgo S."/>
            <person name="Schmutz J."/>
        </authorList>
    </citation>
    <scope>NUCLEOTIDE SEQUENCE [LARGE SCALE GENOMIC DNA]</scope>
    <source>
        <strain evidence="3">Tak-1</strain>
    </source>
</reference>